<evidence type="ECO:0000256" key="9">
    <source>
        <dbReference type="SAM" id="Phobius"/>
    </source>
</evidence>
<feature type="binding site" description="axial binding residue" evidence="8">
    <location>
        <position position="475"/>
    </location>
    <ligand>
        <name>heme</name>
        <dbReference type="ChEBI" id="CHEBI:30413"/>
    </ligand>
    <ligandPart>
        <name>Fe</name>
        <dbReference type="ChEBI" id="CHEBI:18248"/>
    </ligandPart>
</feature>
<dbReference type="Pfam" id="PF00067">
    <property type="entry name" value="p450"/>
    <property type="match status" value="1"/>
</dbReference>
<evidence type="ECO:0000256" key="1">
    <source>
        <dbReference type="ARBA" id="ARBA00001971"/>
    </source>
</evidence>
<dbReference type="CDD" id="cd11041">
    <property type="entry name" value="CYP503A1-like"/>
    <property type="match status" value="1"/>
</dbReference>
<evidence type="ECO:0000256" key="2">
    <source>
        <dbReference type="ARBA" id="ARBA00010617"/>
    </source>
</evidence>
<evidence type="ECO:0000256" key="8">
    <source>
        <dbReference type="PIRSR" id="PIRSR602403-1"/>
    </source>
</evidence>
<dbReference type="InterPro" id="IPR002403">
    <property type="entry name" value="Cyt_P450_E_grp-IV"/>
</dbReference>
<dbReference type="EMBL" id="JAULSN010000004">
    <property type="protein sequence ID" value="KAK3373123.1"/>
    <property type="molecule type" value="Genomic_DNA"/>
</dbReference>
<evidence type="ECO:0000256" key="5">
    <source>
        <dbReference type="ARBA" id="ARBA00023002"/>
    </source>
</evidence>
<feature type="transmembrane region" description="Helical" evidence="9">
    <location>
        <begin position="6"/>
        <end position="24"/>
    </location>
</feature>
<proteinExistence type="inferred from homology"/>
<reference evidence="10" key="1">
    <citation type="journal article" date="2023" name="Mol. Phylogenet. Evol.">
        <title>Genome-scale phylogeny and comparative genomics of the fungal order Sordariales.</title>
        <authorList>
            <person name="Hensen N."/>
            <person name="Bonometti L."/>
            <person name="Westerberg I."/>
            <person name="Brannstrom I.O."/>
            <person name="Guillou S."/>
            <person name="Cros-Aarteil S."/>
            <person name="Calhoun S."/>
            <person name="Haridas S."/>
            <person name="Kuo A."/>
            <person name="Mondo S."/>
            <person name="Pangilinan J."/>
            <person name="Riley R."/>
            <person name="LaButti K."/>
            <person name="Andreopoulos B."/>
            <person name="Lipzen A."/>
            <person name="Chen C."/>
            <person name="Yan M."/>
            <person name="Daum C."/>
            <person name="Ng V."/>
            <person name="Clum A."/>
            <person name="Steindorff A."/>
            <person name="Ohm R.A."/>
            <person name="Martin F."/>
            <person name="Silar P."/>
            <person name="Natvig D.O."/>
            <person name="Lalanne C."/>
            <person name="Gautier V."/>
            <person name="Ament-Velasquez S.L."/>
            <person name="Kruys A."/>
            <person name="Hutchinson M.I."/>
            <person name="Powell A.J."/>
            <person name="Barry K."/>
            <person name="Miller A.N."/>
            <person name="Grigoriev I.V."/>
            <person name="Debuchy R."/>
            <person name="Gladieux P."/>
            <person name="Hiltunen Thoren M."/>
            <person name="Johannesson H."/>
        </authorList>
    </citation>
    <scope>NUCLEOTIDE SEQUENCE</scope>
    <source>
        <strain evidence="10">CBS 958.72</strain>
    </source>
</reference>
<keyword evidence="11" id="KW-1185">Reference proteome</keyword>
<evidence type="ECO:0000256" key="6">
    <source>
        <dbReference type="ARBA" id="ARBA00023004"/>
    </source>
</evidence>
<dbReference type="PANTHER" id="PTHR46206:SF1">
    <property type="entry name" value="P450, PUTATIVE (EUROFUNG)-RELATED"/>
    <property type="match status" value="1"/>
</dbReference>
<keyword evidence="4 8" id="KW-0479">Metal-binding</keyword>
<keyword evidence="9" id="KW-1133">Transmembrane helix</keyword>
<dbReference type="InterPro" id="IPR001128">
    <property type="entry name" value="Cyt_P450"/>
</dbReference>
<dbReference type="GO" id="GO:0005506">
    <property type="term" value="F:iron ion binding"/>
    <property type="evidence" value="ECO:0007669"/>
    <property type="project" value="InterPro"/>
</dbReference>
<keyword evidence="6 8" id="KW-0408">Iron</keyword>
<dbReference type="Gene3D" id="1.10.630.10">
    <property type="entry name" value="Cytochrome P450"/>
    <property type="match status" value="1"/>
</dbReference>
<accession>A0AAE0N7M7</accession>
<keyword evidence="5" id="KW-0560">Oxidoreductase</keyword>
<comment type="cofactor">
    <cofactor evidence="1 8">
        <name>heme</name>
        <dbReference type="ChEBI" id="CHEBI:30413"/>
    </cofactor>
</comment>
<evidence type="ECO:0000313" key="11">
    <source>
        <dbReference type="Proteomes" id="UP001287356"/>
    </source>
</evidence>
<dbReference type="SUPFAM" id="SSF48264">
    <property type="entry name" value="Cytochrome P450"/>
    <property type="match status" value="1"/>
</dbReference>
<gene>
    <name evidence="10" type="ORF">B0T24DRAFT_250200</name>
</gene>
<name>A0AAE0N7M7_9PEZI</name>
<comment type="similarity">
    <text evidence="2">Belongs to the cytochrome P450 family.</text>
</comment>
<dbReference type="GO" id="GO:0020037">
    <property type="term" value="F:heme binding"/>
    <property type="evidence" value="ECO:0007669"/>
    <property type="project" value="InterPro"/>
</dbReference>
<keyword evidence="9" id="KW-0812">Transmembrane</keyword>
<comment type="caution">
    <text evidence="10">The sequence shown here is derived from an EMBL/GenBank/DDBJ whole genome shotgun (WGS) entry which is preliminary data.</text>
</comment>
<evidence type="ECO:0000256" key="7">
    <source>
        <dbReference type="ARBA" id="ARBA00023033"/>
    </source>
</evidence>
<keyword evidence="7" id="KW-0503">Monooxygenase</keyword>
<evidence type="ECO:0000256" key="4">
    <source>
        <dbReference type="ARBA" id="ARBA00022723"/>
    </source>
</evidence>
<dbReference type="AlphaFoldDB" id="A0AAE0N7M7"/>
<dbReference type="Proteomes" id="UP001287356">
    <property type="component" value="Unassembled WGS sequence"/>
</dbReference>
<evidence type="ECO:0000256" key="3">
    <source>
        <dbReference type="ARBA" id="ARBA00022617"/>
    </source>
</evidence>
<dbReference type="GO" id="GO:0016705">
    <property type="term" value="F:oxidoreductase activity, acting on paired donors, with incorporation or reduction of molecular oxygen"/>
    <property type="evidence" value="ECO:0007669"/>
    <property type="project" value="InterPro"/>
</dbReference>
<dbReference type="GO" id="GO:0004497">
    <property type="term" value="F:monooxygenase activity"/>
    <property type="evidence" value="ECO:0007669"/>
    <property type="project" value="UniProtKB-KW"/>
</dbReference>
<sequence length="528" mass="58516">MAGSLISSLTVLGPAALLVAYLVYRLSGVEKKAPLPDLPILGARKGEWFPKFRAGWRNALHFKQALVEADQEYRDQAAILPMAGAPDIVLLPRSEIQFVTDQPDTVLNMHVKAMETLQIDYTCPEPSLAHNPIHHKLIVTTLTNQTGNLVPDVADETERAFARHWGTDTAAFRELCVYDTMRHIIGNVTNRVFVGAPLCRDAELVNESMAFTQALALSSHLLRFVWEPLRPLAALVLTLPNRIHARRHGRILLPEIRRRLAEDDARQRDPEAAKLGESAIPAETNDFLQWSLRQGKATGDPFMWKPTTLALRVLLLSFASLHTTSFAITNVLLDLVSSKPEYIAELRAEVERVLAEHGGRWDKRALAKMEKLDSVLRESARVNSAVTIGLSRRVVAAGGLTTPSGVHLPRGAEVCVPSYAVLQDDAVYADAGSFQPFRFAEQRADESVAYLKRAAKAFATTGTDYLAFGHGRNACPGRFFAASELKIMLAHVLLNYDLEMQPARPHNRWVGIACLPPMEATIRVKRRA</sequence>
<reference evidence="10" key="2">
    <citation type="submission" date="2023-06" db="EMBL/GenBank/DDBJ databases">
        <authorList>
            <consortium name="Lawrence Berkeley National Laboratory"/>
            <person name="Haridas S."/>
            <person name="Hensen N."/>
            <person name="Bonometti L."/>
            <person name="Westerberg I."/>
            <person name="Brannstrom I.O."/>
            <person name="Guillou S."/>
            <person name="Cros-Aarteil S."/>
            <person name="Calhoun S."/>
            <person name="Kuo A."/>
            <person name="Mondo S."/>
            <person name="Pangilinan J."/>
            <person name="Riley R."/>
            <person name="Labutti K."/>
            <person name="Andreopoulos B."/>
            <person name="Lipzen A."/>
            <person name="Chen C."/>
            <person name="Yanf M."/>
            <person name="Daum C."/>
            <person name="Ng V."/>
            <person name="Clum A."/>
            <person name="Steindorff A."/>
            <person name="Ohm R."/>
            <person name="Martin F."/>
            <person name="Silar P."/>
            <person name="Natvig D."/>
            <person name="Lalanne C."/>
            <person name="Gautier V."/>
            <person name="Ament-Velasquez S.L."/>
            <person name="Kruys A."/>
            <person name="Hutchinson M.I."/>
            <person name="Powell A.J."/>
            <person name="Barry K."/>
            <person name="Miller A.N."/>
            <person name="Grigoriev I.V."/>
            <person name="Debuchy R."/>
            <person name="Gladieux P."/>
            <person name="Thoren M.H."/>
            <person name="Johannesson H."/>
        </authorList>
    </citation>
    <scope>NUCLEOTIDE SEQUENCE</scope>
    <source>
        <strain evidence="10">CBS 958.72</strain>
    </source>
</reference>
<dbReference type="InterPro" id="IPR036396">
    <property type="entry name" value="Cyt_P450_sf"/>
</dbReference>
<protein>
    <submittedName>
        <fullName evidence="10">Cytochrome P450</fullName>
    </submittedName>
</protein>
<keyword evidence="9" id="KW-0472">Membrane</keyword>
<dbReference type="PRINTS" id="PR00465">
    <property type="entry name" value="EP450IV"/>
</dbReference>
<keyword evidence="3 8" id="KW-0349">Heme</keyword>
<dbReference type="PANTHER" id="PTHR46206">
    <property type="entry name" value="CYTOCHROME P450"/>
    <property type="match status" value="1"/>
</dbReference>
<organism evidence="10 11">
    <name type="scientific">Lasiosphaeria ovina</name>
    <dbReference type="NCBI Taxonomy" id="92902"/>
    <lineage>
        <taxon>Eukaryota</taxon>
        <taxon>Fungi</taxon>
        <taxon>Dikarya</taxon>
        <taxon>Ascomycota</taxon>
        <taxon>Pezizomycotina</taxon>
        <taxon>Sordariomycetes</taxon>
        <taxon>Sordariomycetidae</taxon>
        <taxon>Sordariales</taxon>
        <taxon>Lasiosphaeriaceae</taxon>
        <taxon>Lasiosphaeria</taxon>
    </lineage>
</organism>
<evidence type="ECO:0000313" key="10">
    <source>
        <dbReference type="EMBL" id="KAK3373123.1"/>
    </source>
</evidence>